<dbReference type="GO" id="GO:1902201">
    <property type="term" value="P:negative regulation of bacterial-type flagellum-dependent cell motility"/>
    <property type="evidence" value="ECO:0007669"/>
    <property type="project" value="TreeGrafter"/>
</dbReference>
<dbReference type="InterPro" id="IPR011006">
    <property type="entry name" value="CheY-like_superfamily"/>
</dbReference>
<keyword evidence="3" id="KW-0597">Phosphoprotein</keyword>
<feature type="domain" description="GGDEF" evidence="5">
    <location>
        <begin position="169"/>
        <end position="306"/>
    </location>
</feature>
<evidence type="ECO:0000259" key="5">
    <source>
        <dbReference type="PROSITE" id="PS50887"/>
    </source>
</evidence>
<dbReference type="SUPFAM" id="SSF52172">
    <property type="entry name" value="CheY-like"/>
    <property type="match status" value="1"/>
</dbReference>
<dbReference type="PROSITE" id="PS50110">
    <property type="entry name" value="RESPONSE_REGULATORY"/>
    <property type="match status" value="1"/>
</dbReference>
<dbReference type="SUPFAM" id="SSF55073">
    <property type="entry name" value="Nucleotide cyclase"/>
    <property type="match status" value="1"/>
</dbReference>
<dbReference type="InterPro" id="IPR001789">
    <property type="entry name" value="Sig_transdc_resp-reg_receiver"/>
</dbReference>
<dbReference type="Pfam" id="PF00072">
    <property type="entry name" value="Response_reg"/>
    <property type="match status" value="1"/>
</dbReference>
<dbReference type="PANTHER" id="PTHR45138:SF9">
    <property type="entry name" value="DIGUANYLATE CYCLASE DGCM-RELATED"/>
    <property type="match status" value="1"/>
</dbReference>
<feature type="modified residue" description="4-aspartylphosphate" evidence="3">
    <location>
        <position position="59"/>
    </location>
</feature>
<dbReference type="Gene3D" id="3.30.70.270">
    <property type="match status" value="1"/>
</dbReference>
<evidence type="ECO:0000313" key="7">
    <source>
        <dbReference type="Proteomes" id="UP000573499"/>
    </source>
</evidence>
<dbReference type="InterPro" id="IPR000160">
    <property type="entry name" value="GGDEF_dom"/>
</dbReference>
<dbReference type="InterPro" id="IPR029787">
    <property type="entry name" value="Nucleotide_cyclase"/>
</dbReference>
<evidence type="ECO:0000256" key="1">
    <source>
        <dbReference type="ARBA" id="ARBA00012528"/>
    </source>
</evidence>
<dbReference type="Proteomes" id="UP000573499">
    <property type="component" value="Unassembled WGS sequence"/>
</dbReference>
<evidence type="ECO:0000259" key="4">
    <source>
        <dbReference type="PROSITE" id="PS50110"/>
    </source>
</evidence>
<evidence type="ECO:0000313" key="6">
    <source>
        <dbReference type="EMBL" id="MBA5687560.1"/>
    </source>
</evidence>
<dbReference type="NCBIfam" id="TIGR00254">
    <property type="entry name" value="GGDEF"/>
    <property type="match status" value="1"/>
</dbReference>
<protein>
    <recommendedName>
        <fullName evidence="1">diguanylate cyclase</fullName>
        <ecNumber evidence="1">2.7.7.65</ecNumber>
    </recommendedName>
</protein>
<dbReference type="GO" id="GO:0052621">
    <property type="term" value="F:diguanylate cyclase activity"/>
    <property type="evidence" value="ECO:0007669"/>
    <property type="project" value="UniProtKB-EC"/>
</dbReference>
<dbReference type="FunFam" id="3.30.70.270:FF:000001">
    <property type="entry name" value="Diguanylate cyclase domain protein"/>
    <property type="match status" value="1"/>
</dbReference>
<name>A0A7W2F9I2_9BURK</name>
<evidence type="ECO:0000256" key="3">
    <source>
        <dbReference type="PROSITE-ProRule" id="PRU00169"/>
    </source>
</evidence>
<feature type="domain" description="Response regulatory" evidence="4">
    <location>
        <begin position="11"/>
        <end position="126"/>
    </location>
</feature>
<dbReference type="Pfam" id="PF00990">
    <property type="entry name" value="GGDEF"/>
    <property type="match status" value="1"/>
</dbReference>
<dbReference type="GO" id="GO:0005886">
    <property type="term" value="C:plasma membrane"/>
    <property type="evidence" value="ECO:0007669"/>
    <property type="project" value="TreeGrafter"/>
</dbReference>
<dbReference type="EMBL" id="JACEZU010000004">
    <property type="protein sequence ID" value="MBA5687560.1"/>
    <property type="molecule type" value="Genomic_DNA"/>
</dbReference>
<dbReference type="GO" id="GO:0000160">
    <property type="term" value="P:phosphorelay signal transduction system"/>
    <property type="evidence" value="ECO:0007669"/>
    <property type="project" value="InterPro"/>
</dbReference>
<evidence type="ECO:0000256" key="2">
    <source>
        <dbReference type="ARBA" id="ARBA00034247"/>
    </source>
</evidence>
<dbReference type="AlphaFoldDB" id="A0A7W2F9I2"/>
<dbReference type="SMART" id="SM00267">
    <property type="entry name" value="GGDEF"/>
    <property type="match status" value="1"/>
</dbReference>
<dbReference type="PROSITE" id="PS50887">
    <property type="entry name" value="GGDEF"/>
    <property type="match status" value="1"/>
</dbReference>
<organism evidence="6 7">
    <name type="scientific">Rugamonas apoptosis</name>
    <dbReference type="NCBI Taxonomy" id="2758570"/>
    <lineage>
        <taxon>Bacteria</taxon>
        <taxon>Pseudomonadati</taxon>
        <taxon>Pseudomonadota</taxon>
        <taxon>Betaproteobacteria</taxon>
        <taxon>Burkholderiales</taxon>
        <taxon>Oxalobacteraceae</taxon>
        <taxon>Telluria group</taxon>
        <taxon>Rugamonas</taxon>
    </lineage>
</organism>
<dbReference type="InterPro" id="IPR050469">
    <property type="entry name" value="Diguanylate_Cyclase"/>
</dbReference>
<dbReference type="CDD" id="cd19920">
    <property type="entry name" value="REC_PA4781-like"/>
    <property type="match status" value="1"/>
</dbReference>
<dbReference type="InterPro" id="IPR043128">
    <property type="entry name" value="Rev_trsase/Diguanyl_cyclase"/>
</dbReference>
<dbReference type="SMART" id="SM00448">
    <property type="entry name" value="REC"/>
    <property type="match status" value="1"/>
</dbReference>
<keyword evidence="7" id="KW-1185">Reference proteome</keyword>
<accession>A0A7W2F9I2</accession>
<dbReference type="GO" id="GO:0043709">
    <property type="term" value="P:cell adhesion involved in single-species biofilm formation"/>
    <property type="evidence" value="ECO:0007669"/>
    <property type="project" value="TreeGrafter"/>
</dbReference>
<gene>
    <name evidence="6" type="ORF">H3H39_10925</name>
</gene>
<sequence length="315" mass="34371">MSWTDLATNGRILIVDDAMENVQVLYQALRDEQEVLFALDGPTAIEIARQQMPDLILLDAVMPGMDGYAVCAALRASPEVQDIPIIFVTALSQPEDETRALEAGAVDFISKPFNVAVVRARVRTQLTVKRQADAMRELTLTDALTAVANRRHFNETLELEWRRCARSGMPLSAIMIDIDHFKHYNDEYGHQAGDLCLQKVAAAMKKCAARPQDLLARYGGEEFILLLPQEGLSGASAVARRILDEVDALALPHMASPTSSVVSVSMGVATVQPGETGDASLLVRGADEQLYRAKQHGRNRYCVASAGEPASRNIA</sequence>
<dbReference type="CDD" id="cd01949">
    <property type="entry name" value="GGDEF"/>
    <property type="match status" value="1"/>
</dbReference>
<dbReference type="RefSeq" id="WP_182153388.1">
    <property type="nucleotide sequence ID" value="NZ_JACEZU010000004.1"/>
</dbReference>
<dbReference type="PANTHER" id="PTHR45138">
    <property type="entry name" value="REGULATORY COMPONENTS OF SENSORY TRANSDUCTION SYSTEM"/>
    <property type="match status" value="1"/>
</dbReference>
<reference evidence="6 7" key="1">
    <citation type="submission" date="2020-07" db="EMBL/GenBank/DDBJ databases">
        <title>Novel species isolated from subtropical streams in China.</title>
        <authorList>
            <person name="Lu H."/>
        </authorList>
    </citation>
    <scope>NUCLEOTIDE SEQUENCE [LARGE SCALE GENOMIC DNA]</scope>
    <source>
        <strain evidence="6 7">LX47W</strain>
    </source>
</reference>
<comment type="catalytic activity">
    <reaction evidence="2">
        <text>2 GTP = 3',3'-c-di-GMP + 2 diphosphate</text>
        <dbReference type="Rhea" id="RHEA:24898"/>
        <dbReference type="ChEBI" id="CHEBI:33019"/>
        <dbReference type="ChEBI" id="CHEBI:37565"/>
        <dbReference type="ChEBI" id="CHEBI:58805"/>
        <dbReference type="EC" id="2.7.7.65"/>
    </reaction>
</comment>
<comment type="caution">
    <text evidence="6">The sequence shown here is derived from an EMBL/GenBank/DDBJ whole genome shotgun (WGS) entry which is preliminary data.</text>
</comment>
<dbReference type="EC" id="2.7.7.65" evidence="1"/>
<proteinExistence type="predicted"/>
<dbReference type="Gene3D" id="3.40.50.2300">
    <property type="match status" value="1"/>
</dbReference>